<sequence>MINIWKSQKIFIADIQIEIVMDNVVFNNQKFNNIELCLWYIFTLKRFLRNASICGVVRIIFVLIVYFFMIKLSNTNSKLKKIKIQQVNDWIHSDFDPDE</sequence>
<dbReference type="EMBL" id="CAXDID020000012">
    <property type="protein sequence ID" value="CAL5980665.1"/>
    <property type="molecule type" value="Genomic_DNA"/>
</dbReference>
<keyword evidence="4" id="KW-1185">Reference proteome</keyword>
<keyword evidence="1" id="KW-0472">Membrane</keyword>
<name>A0AA86NPQ6_9EUKA</name>
<proteinExistence type="predicted"/>
<evidence type="ECO:0000313" key="2">
    <source>
        <dbReference type="EMBL" id="CAI9923374.1"/>
    </source>
</evidence>
<keyword evidence="1" id="KW-1133">Transmembrane helix</keyword>
<dbReference type="AlphaFoldDB" id="A0AA86NPQ6"/>
<reference evidence="3 4" key="2">
    <citation type="submission" date="2024-07" db="EMBL/GenBank/DDBJ databases">
        <authorList>
            <person name="Akdeniz Z."/>
        </authorList>
    </citation>
    <scope>NUCLEOTIDE SEQUENCE [LARGE SCALE GENOMIC DNA]</scope>
</reference>
<gene>
    <name evidence="2" type="ORF">HINF_LOCUS11019</name>
    <name evidence="3" type="ORF">HINF_LOCUS6286</name>
</gene>
<dbReference type="EMBL" id="CATOUU010000279">
    <property type="protein sequence ID" value="CAI9923374.1"/>
    <property type="molecule type" value="Genomic_DNA"/>
</dbReference>
<protein>
    <submittedName>
        <fullName evidence="3">Hypothetical_protein</fullName>
    </submittedName>
</protein>
<evidence type="ECO:0000313" key="3">
    <source>
        <dbReference type="EMBL" id="CAL5980665.1"/>
    </source>
</evidence>
<accession>A0AA86NPQ6</accession>
<reference evidence="2" key="1">
    <citation type="submission" date="2023-06" db="EMBL/GenBank/DDBJ databases">
        <authorList>
            <person name="Kurt Z."/>
        </authorList>
    </citation>
    <scope>NUCLEOTIDE SEQUENCE</scope>
</reference>
<organism evidence="2">
    <name type="scientific">Hexamita inflata</name>
    <dbReference type="NCBI Taxonomy" id="28002"/>
    <lineage>
        <taxon>Eukaryota</taxon>
        <taxon>Metamonada</taxon>
        <taxon>Diplomonadida</taxon>
        <taxon>Hexamitidae</taxon>
        <taxon>Hexamitinae</taxon>
        <taxon>Hexamita</taxon>
    </lineage>
</organism>
<evidence type="ECO:0000256" key="1">
    <source>
        <dbReference type="SAM" id="Phobius"/>
    </source>
</evidence>
<evidence type="ECO:0000313" key="4">
    <source>
        <dbReference type="Proteomes" id="UP001642409"/>
    </source>
</evidence>
<keyword evidence="1" id="KW-0812">Transmembrane</keyword>
<dbReference type="Proteomes" id="UP001642409">
    <property type="component" value="Unassembled WGS sequence"/>
</dbReference>
<feature type="transmembrane region" description="Helical" evidence="1">
    <location>
        <begin position="47"/>
        <end position="70"/>
    </location>
</feature>
<comment type="caution">
    <text evidence="2">The sequence shown here is derived from an EMBL/GenBank/DDBJ whole genome shotgun (WGS) entry which is preliminary data.</text>
</comment>